<evidence type="ECO:0000256" key="5">
    <source>
        <dbReference type="ARBA" id="ARBA00022691"/>
    </source>
</evidence>
<evidence type="ECO:0000259" key="8">
    <source>
        <dbReference type="Pfam" id="PF01728"/>
    </source>
</evidence>
<dbReference type="RefSeq" id="WP_115892824.1">
    <property type="nucleotide sequence ID" value="NZ_QREL01000004.1"/>
</dbReference>
<dbReference type="PIRSF" id="PIRSF005461">
    <property type="entry name" value="23S_rRNA_mtase"/>
    <property type="match status" value="1"/>
</dbReference>
<name>A0A371NAD1_9EURY</name>
<keyword evidence="2 6" id="KW-0698">rRNA processing</keyword>
<dbReference type="Pfam" id="PF01728">
    <property type="entry name" value="FtsJ"/>
    <property type="match status" value="1"/>
</dbReference>
<dbReference type="NCBIfam" id="TIGR00438">
    <property type="entry name" value="rrmJ"/>
    <property type="match status" value="1"/>
</dbReference>
<evidence type="ECO:0000256" key="2">
    <source>
        <dbReference type="ARBA" id="ARBA00022552"/>
    </source>
</evidence>
<feature type="active site" description="Proton acceptor" evidence="6 7">
    <location>
        <position position="157"/>
    </location>
</feature>
<comment type="subcellular location">
    <subcellularLocation>
        <location evidence="6">Cytoplasm</location>
    </subcellularLocation>
</comment>
<dbReference type="InterPro" id="IPR050082">
    <property type="entry name" value="RNA_methyltr_RlmE"/>
</dbReference>
<keyword evidence="1 6" id="KW-0963">Cytoplasm</keyword>
<dbReference type="InterPro" id="IPR029063">
    <property type="entry name" value="SAM-dependent_MTases_sf"/>
</dbReference>
<dbReference type="GO" id="GO:0008650">
    <property type="term" value="F:rRNA (uridine-2'-O-)-methyltransferase activity"/>
    <property type="evidence" value="ECO:0007669"/>
    <property type="project" value="UniProtKB-UniRule"/>
</dbReference>
<keyword evidence="5 6" id="KW-0949">S-adenosyl-L-methionine</keyword>
<dbReference type="Gene3D" id="3.40.50.150">
    <property type="entry name" value="Vaccinia Virus protein VP39"/>
    <property type="match status" value="1"/>
</dbReference>
<dbReference type="AlphaFoldDB" id="A0A371NAD1"/>
<feature type="binding site" evidence="6">
    <location>
        <position position="93"/>
    </location>
    <ligand>
        <name>S-adenosyl-L-methionine</name>
        <dbReference type="ChEBI" id="CHEBI:59789"/>
    </ligand>
</feature>
<evidence type="ECO:0000256" key="6">
    <source>
        <dbReference type="HAMAP-Rule" id="MF_01547"/>
    </source>
</evidence>
<feature type="binding site" evidence="6">
    <location>
        <position position="55"/>
    </location>
    <ligand>
        <name>S-adenosyl-L-methionine</name>
        <dbReference type="ChEBI" id="CHEBI:59789"/>
    </ligand>
</feature>
<evidence type="ECO:0000313" key="10">
    <source>
        <dbReference type="Proteomes" id="UP000256864"/>
    </source>
</evidence>
<dbReference type="PANTHER" id="PTHR10920">
    <property type="entry name" value="RIBOSOMAL RNA METHYLTRANSFERASE"/>
    <property type="match status" value="1"/>
</dbReference>
<keyword evidence="3 6" id="KW-0489">Methyltransferase</keyword>
<dbReference type="InterPro" id="IPR002877">
    <property type="entry name" value="RNA_MeTrfase_FtsJ_dom"/>
</dbReference>
<proteinExistence type="inferred from homology"/>
<dbReference type="EC" id="2.1.1.166" evidence="6"/>
<evidence type="ECO:0000256" key="7">
    <source>
        <dbReference type="PIRSR" id="PIRSR005461-1"/>
    </source>
</evidence>
<comment type="similarity">
    <text evidence="6">Belongs to the class I-like SAM-binding methyltransferase superfamily. RNA methyltransferase RlmE family.</text>
</comment>
<evidence type="ECO:0000256" key="3">
    <source>
        <dbReference type="ARBA" id="ARBA00022603"/>
    </source>
</evidence>
<comment type="catalytic activity">
    <reaction evidence="6">
        <text>uridine(2552) in 23S rRNA + S-adenosyl-L-methionine = 2'-O-methyluridine(2552) in 23S rRNA + S-adenosyl-L-homocysteine + H(+)</text>
        <dbReference type="Rhea" id="RHEA:42720"/>
        <dbReference type="Rhea" id="RHEA-COMP:10202"/>
        <dbReference type="Rhea" id="RHEA-COMP:10203"/>
        <dbReference type="ChEBI" id="CHEBI:15378"/>
        <dbReference type="ChEBI" id="CHEBI:57856"/>
        <dbReference type="ChEBI" id="CHEBI:59789"/>
        <dbReference type="ChEBI" id="CHEBI:65315"/>
        <dbReference type="ChEBI" id="CHEBI:74478"/>
        <dbReference type="EC" id="2.1.1.166"/>
    </reaction>
</comment>
<protein>
    <recommendedName>
        <fullName evidence="6">Ribosomal RNA large subunit methyltransferase E</fullName>
        <ecNumber evidence="6">2.1.1.166</ecNumber>
    </recommendedName>
    <alternativeName>
        <fullName evidence="6">23S rRNA Um2552 methyltransferase</fullName>
    </alternativeName>
    <alternativeName>
        <fullName evidence="6">rRNA (uridine-2'-O-)-methyltransferase</fullName>
    </alternativeName>
</protein>
<accession>A0A371NAD1</accession>
<dbReference type="InterPro" id="IPR004512">
    <property type="entry name" value="rRNA_MeTrfase_gammaproteobac"/>
</dbReference>
<evidence type="ECO:0000256" key="1">
    <source>
        <dbReference type="ARBA" id="ARBA00022490"/>
    </source>
</evidence>
<feature type="binding site" evidence="6">
    <location>
        <position position="57"/>
    </location>
    <ligand>
        <name>S-adenosyl-L-methionine</name>
        <dbReference type="ChEBI" id="CHEBI:59789"/>
    </ligand>
</feature>
<dbReference type="InterPro" id="IPR015507">
    <property type="entry name" value="rRNA-MeTfrase_E"/>
</dbReference>
<dbReference type="PANTHER" id="PTHR10920:SF13">
    <property type="entry name" value="PRE-RRNA 2'-O-RIBOSE RNA METHYLTRANSFERASE FTSJ3"/>
    <property type="match status" value="1"/>
</dbReference>
<evidence type="ECO:0000313" key="9">
    <source>
        <dbReference type="EMBL" id="REE24594.1"/>
    </source>
</evidence>
<sequence length="211" mass="24206">MGKRWQAERKRDHYYRSAKKENYRSRASYKLLQLNNKYKLIKKGDRVLDLGAAPGGWSQVALDKVGEEGLVVAVDLQRIKGFPAENFRAIRGNFTDPEVKEKIIRELGGRADVVISDAAPSLSGIRDIDHLRSVDLVENVLDIAYRVLDRKGNILIKAFQGPELDRVIKELRKDFWKLKTTKPASSRKASAEMYIVGRDFKGKEKWERIIH</sequence>
<reference evidence="9 10" key="1">
    <citation type="submission" date="2018-07" db="EMBL/GenBank/DDBJ databases">
        <title>Genomic Encyclopedia of Type Strains, Phase IV (KMG-IV): sequencing the most valuable type-strain genomes for metagenomic binning, comparative biology and taxonomic classification.</title>
        <authorList>
            <person name="Goeker M."/>
        </authorList>
    </citation>
    <scope>NUCLEOTIDE SEQUENCE [LARGE SCALE GENOMIC DNA]</scope>
    <source>
        <strain evidence="9 10">DSM 7466</strain>
    </source>
</reference>
<dbReference type="GO" id="GO:0005737">
    <property type="term" value="C:cytoplasm"/>
    <property type="evidence" value="ECO:0007669"/>
    <property type="project" value="UniProtKB-SubCell"/>
</dbReference>
<feature type="domain" description="Ribosomal RNA methyltransferase FtsJ" evidence="8">
    <location>
        <begin position="23"/>
        <end position="200"/>
    </location>
</feature>
<gene>
    <name evidence="6" type="primary">rlmE</name>
    <name evidence="9" type="ORF">C7452_1702</name>
</gene>
<feature type="binding site" evidence="6">
    <location>
        <position position="117"/>
    </location>
    <ligand>
        <name>S-adenosyl-L-methionine</name>
        <dbReference type="ChEBI" id="CHEBI:59789"/>
    </ligand>
</feature>
<evidence type="ECO:0000256" key="4">
    <source>
        <dbReference type="ARBA" id="ARBA00022679"/>
    </source>
</evidence>
<comment type="function">
    <text evidence="6">Specifically methylates the uridine in position 2552 of 23S rRNA at the 2'-O position of the ribose in the fully assembled 50S ribosomal subunit.</text>
</comment>
<organism evidence="9 10">
    <name type="scientific">Methanothermobacter defluvii</name>
    <dbReference type="NCBI Taxonomy" id="49339"/>
    <lineage>
        <taxon>Archaea</taxon>
        <taxon>Methanobacteriati</taxon>
        <taxon>Methanobacteriota</taxon>
        <taxon>Methanomada group</taxon>
        <taxon>Methanobacteria</taxon>
        <taxon>Methanobacteriales</taxon>
        <taxon>Methanobacteriaceae</taxon>
        <taxon>Methanothermobacter</taxon>
    </lineage>
</organism>
<keyword evidence="4 6" id="KW-0808">Transferase</keyword>
<keyword evidence="10" id="KW-1185">Reference proteome</keyword>
<dbReference type="SUPFAM" id="SSF53335">
    <property type="entry name" value="S-adenosyl-L-methionine-dependent methyltransferases"/>
    <property type="match status" value="1"/>
</dbReference>
<dbReference type="EMBL" id="QREL01000004">
    <property type="protein sequence ID" value="REE24594.1"/>
    <property type="molecule type" value="Genomic_DNA"/>
</dbReference>
<comment type="caution">
    <text evidence="9">The sequence shown here is derived from an EMBL/GenBank/DDBJ whole genome shotgun (WGS) entry which is preliminary data.</text>
</comment>
<feature type="binding site" evidence="6">
    <location>
        <position position="75"/>
    </location>
    <ligand>
        <name>S-adenosyl-L-methionine</name>
        <dbReference type="ChEBI" id="CHEBI:59789"/>
    </ligand>
</feature>
<dbReference type="Proteomes" id="UP000256864">
    <property type="component" value="Unassembled WGS sequence"/>
</dbReference>
<dbReference type="HAMAP" id="MF_01547">
    <property type="entry name" value="RNA_methyltr_E"/>
    <property type="match status" value="1"/>
</dbReference>